<feature type="repeat" description="ANK" evidence="3">
    <location>
        <begin position="189"/>
        <end position="221"/>
    </location>
</feature>
<dbReference type="STRING" id="77044.A0A1S8ABJ8"/>
<feature type="repeat" description="ANK" evidence="3">
    <location>
        <begin position="222"/>
        <end position="258"/>
    </location>
</feature>
<feature type="repeat" description="ANK" evidence="3">
    <location>
        <begin position="292"/>
        <end position="313"/>
    </location>
</feature>
<dbReference type="OMA" id="TRWGDMA"/>
<feature type="repeat" description="ANK" evidence="3">
    <location>
        <begin position="51"/>
        <end position="83"/>
    </location>
</feature>
<dbReference type="SMART" id="SM00248">
    <property type="entry name" value="ANK"/>
    <property type="match status" value="9"/>
</dbReference>
<evidence type="ECO:0000313" key="4">
    <source>
        <dbReference type="EMBL" id="GAW27419.1"/>
    </source>
</evidence>
<dbReference type="Proteomes" id="UP000054516">
    <property type="component" value="Unassembled WGS sequence"/>
</dbReference>
<dbReference type="Pfam" id="PF12796">
    <property type="entry name" value="Ank_2"/>
    <property type="match status" value="2"/>
</dbReference>
<keyword evidence="5" id="KW-1185">Reference proteome</keyword>
<dbReference type="PROSITE" id="PS50297">
    <property type="entry name" value="ANK_REP_REGION"/>
    <property type="match status" value="5"/>
</dbReference>
<dbReference type="PROSITE" id="PS50088">
    <property type="entry name" value="ANK_REPEAT"/>
    <property type="match status" value="7"/>
</dbReference>
<protein>
    <submittedName>
        <fullName evidence="4">Putative ankyrin repeat protein</fullName>
    </submittedName>
</protein>
<accession>A0A1S8ABJ8</accession>
<evidence type="ECO:0000256" key="1">
    <source>
        <dbReference type="ARBA" id="ARBA00022737"/>
    </source>
</evidence>
<gene>
    <name evidence="4" type="ORF">SAMD00023353_13400020</name>
</gene>
<feature type="repeat" description="ANK" evidence="3">
    <location>
        <begin position="117"/>
        <end position="149"/>
    </location>
</feature>
<feature type="repeat" description="ANK" evidence="3">
    <location>
        <begin position="150"/>
        <end position="188"/>
    </location>
</feature>
<evidence type="ECO:0000256" key="2">
    <source>
        <dbReference type="ARBA" id="ARBA00023043"/>
    </source>
</evidence>
<dbReference type="InterPro" id="IPR036770">
    <property type="entry name" value="Ankyrin_rpt-contain_sf"/>
</dbReference>
<dbReference type="Gene3D" id="1.25.40.20">
    <property type="entry name" value="Ankyrin repeat-containing domain"/>
    <property type="match status" value="5"/>
</dbReference>
<proteinExistence type="predicted"/>
<dbReference type="InterPro" id="IPR002110">
    <property type="entry name" value="Ankyrin_rpt"/>
</dbReference>
<dbReference type="Pfam" id="PF13637">
    <property type="entry name" value="Ank_4"/>
    <property type="match status" value="1"/>
</dbReference>
<dbReference type="EMBL" id="DF977579">
    <property type="protein sequence ID" value="GAW27419.1"/>
    <property type="molecule type" value="Genomic_DNA"/>
</dbReference>
<dbReference type="SUPFAM" id="SSF48403">
    <property type="entry name" value="Ankyrin repeat"/>
    <property type="match status" value="1"/>
</dbReference>
<dbReference type="AlphaFoldDB" id="A0A1S8ABJ8"/>
<dbReference type="OrthoDB" id="426293at2759"/>
<dbReference type="PANTHER" id="PTHR24198">
    <property type="entry name" value="ANKYRIN REPEAT AND PROTEIN KINASE DOMAIN-CONTAINING PROTEIN"/>
    <property type="match status" value="1"/>
</dbReference>
<feature type="repeat" description="ANK" evidence="3">
    <location>
        <begin position="259"/>
        <end position="291"/>
    </location>
</feature>
<organism evidence="4">
    <name type="scientific">Rosellinia necatrix</name>
    <name type="common">White root-rot fungus</name>
    <dbReference type="NCBI Taxonomy" id="77044"/>
    <lineage>
        <taxon>Eukaryota</taxon>
        <taxon>Fungi</taxon>
        <taxon>Dikarya</taxon>
        <taxon>Ascomycota</taxon>
        <taxon>Pezizomycotina</taxon>
        <taxon>Sordariomycetes</taxon>
        <taxon>Xylariomycetidae</taxon>
        <taxon>Xylariales</taxon>
        <taxon>Xylariaceae</taxon>
        <taxon>Rosellinia</taxon>
    </lineage>
</organism>
<evidence type="ECO:0000313" key="5">
    <source>
        <dbReference type="Proteomes" id="UP000054516"/>
    </source>
</evidence>
<sequence>MMASPRTSIASSQPDQRHLRIIAASAQANEARVRDILAEDPPWTSSADLDALRQALQKVAARGKLSVVRLLISHGADVNPKRDTEPPALVKAAEAGNVAVVEELLSHHADPNARNRLGQTALFVAAIKGHNKVVEKLANARADVNARDKEGRSPLLYLASEKKAKAKWTTETLRLLQQHGADTEVRDNIGRSPLLWAATNNNIELTTYLLENKADVDAVNNRGRTALHLSVESSDEEHRDDMVRLLLSHGANPEATSDGGWTPLHNAVQSGHLSTVALLLDTKARVNAELSNGMTPLHWAAYNGFGEIVKLLLTRPDVNTAVKDGFDRTPMLCAAEKHHGEIVHLLSPAQTANRLSELEERACREFEATVVDFGQFEKKQLVSKHTVYDLLYGWNNELNKPRVSTLTKNLHYQPDFRWIHLPANNVYLHSFVMPNPDIG</sequence>
<keyword evidence="1" id="KW-0677">Repeat</keyword>
<evidence type="ECO:0000256" key="3">
    <source>
        <dbReference type="PROSITE-ProRule" id="PRU00023"/>
    </source>
</evidence>
<reference evidence="4" key="1">
    <citation type="submission" date="2016-03" db="EMBL/GenBank/DDBJ databases">
        <title>Draft genome sequence of Rosellinia necatrix.</title>
        <authorList>
            <person name="Kanematsu S."/>
        </authorList>
    </citation>
    <scope>NUCLEOTIDE SEQUENCE [LARGE SCALE GENOMIC DNA]</scope>
    <source>
        <strain evidence="4">W97</strain>
    </source>
</reference>
<dbReference type="Pfam" id="PF00023">
    <property type="entry name" value="Ank"/>
    <property type="match status" value="1"/>
</dbReference>
<name>A0A1S8ABJ8_ROSNE</name>
<dbReference type="PANTHER" id="PTHR24198:SF165">
    <property type="entry name" value="ANKYRIN REPEAT-CONTAINING PROTEIN-RELATED"/>
    <property type="match status" value="1"/>
</dbReference>
<dbReference type="PRINTS" id="PR01415">
    <property type="entry name" value="ANKYRIN"/>
</dbReference>
<keyword evidence="2 3" id="KW-0040">ANK repeat</keyword>